<dbReference type="Proteomes" id="UP000190135">
    <property type="component" value="Unassembled WGS sequence"/>
</dbReference>
<dbReference type="STRING" id="1365950.SAMN05428963_101156"/>
<dbReference type="GO" id="GO:0005886">
    <property type="term" value="C:plasma membrane"/>
    <property type="evidence" value="ECO:0007669"/>
    <property type="project" value="UniProtKB-SubCell"/>
</dbReference>
<keyword evidence="3 7" id="KW-0812">Transmembrane</keyword>
<keyword evidence="4 7" id="KW-1133">Transmembrane helix</keyword>
<evidence type="ECO:0000259" key="8">
    <source>
        <dbReference type="Pfam" id="PF06738"/>
    </source>
</evidence>
<dbReference type="PANTHER" id="PTHR34390:SF2">
    <property type="entry name" value="SUCCINATE TRANSPORTER SUBUNIT YJJP-RELATED"/>
    <property type="match status" value="1"/>
</dbReference>
<feature type="domain" description="Threonine/Serine exporter ThrE" evidence="9">
    <location>
        <begin position="279"/>
        <end position="419"/>
    </location>
</feature>
<feature type="transmembrane region" description="Helical" evidence="7">
    <location>
        <begin position="323"/>
        <end position="343"/>
    </location>
</feature>
<proteinExistence type="inferred from homology"/>
<dbReference type="InterPro" id="IPR010619">
    <property type="entry name" value="ThrE-like_N"/>
</dbReference>
<feature type="transmembrane region" description="Helical" evidence="7">
    <location>
        <begin position="355"/>
        <end position="379"/>
    </location>
</feature>
<evidence type="ECO:0000256" key="1">
    <source>
        <dbReference type="ARBA" id="ARBA00004651"/>
    </source>
</evidence>
<feature type="transmembrane region" description="Helical" evidence="7">
    <location>
        <begin position="275"/>
        <end position="294"/>
    </location>
</feature>
<keyword evidence="11" id="KW-1185">Reference proteome</keyword>
<reference evidence="10 11" key="1">
    <citation type="submission" date="2017-02" db="EMBL/GenBank/DDBJ databases">
        <authorList>
            <person name="Peterson S.W."/>
        </authorList>
    </citation>
    <scope>NUCLEOTIDE SEQUENCE [LARGE SCALE GENOMIC DNA]</scope>
    <source>
        <strain evidence="10 11">USBA 369</strain>
    </source>
</reference>
<evidence type="ECO:0000256" key="6">
    <source>
        <dbReference type="ARBA" id="ARBA00034125"/>
    </source>
</evidence>
<keyword evidence="5 7" id="KW-0472">Membrane</keyword>
<dbReference type="Pfam" id="PF06738">
    <property type="entry name" value="ThrE"/>
    <property type="match status" value="1"/>
</dbReference>
<comment type="similarity">
    <text evidence="6">Belongs to the ThrE exporter (TC 2.A.79) family.</text>
</comment>
<feature type="transmembrane region" description="Helical" evidence="7">
    <location>
        <begin position="399"/>
        <end position="421"/>
    </location>
</feature>
<evidence type="ECO:0000256" key="7">
    <source>
        <dbReference type="SAM" id="Phobius"/>
    </source>
</evidence>
<feature type="transmembrane region" description="Helical" evidence="7">
    <location>
        <begin position="301"/>
        <end position="317"/>
    </location>
</feature>
<dbReference type="Pfam" id="PF12821">
    <property type="entry name" value="ThrE_2"/>
    <property type="match status" value="1"/>
</dbReference>
<evidence type="ECO:0000256" key="2">
    <source>
        <dbReference type="ARBA" id="ARBA00022475"/>
    </source>
</evidence>
<organism evidence="10 11">
    <name type="scientific">Consotaella salsifontis</name>
    <dbReference type="NCBI Taxonomy" id="1365950"/>
    <lineage>
        <taxon>Bacteria</taxon>
        <taxon>Pseudomonadati</taxon>
        <taxon>Pseudomonadota</taxon>
        <taxon>Alphaproteobacteria</taxon>
        <taxon>Hyphomicrobiales</taxon>
        <taxon>Aurantimonadaceae</taxon>
        <taxon>Consotaella</taxon>
    </lineage>
</organism>
<dbReference type="EMBL" id="FUXL01000001">
    <property type="protein sequence ID" value="SJZ52354.1"/>
    <property type="molecule type" value="Genomic_DNA"/>
</dbReference>
<dbReference type="PANTHER" id="PTHR34390">
    <property type="entry name" value="UPF0442 PROTEIN YJJB-RELATED"/>
    <property type="match status" value="1"/>
</dbReference>
<evidence type="ECO:0000256" key="4">
    <source>
        <dbReference type="ARBA" id="ARBA00022989"/>
    </source>
</evidence>
<evidence type="ECO:0000259" key="9">
    <source>
        <dbReference type="Pfam" id="PF12821"/>
    </source>
</evidence>
<gene>
    <name evidence="10" type="ORF">SAMN05428963_101156</name>
</gene>
<dbReference type="InterPro" id="IPR050539">
    <property type="entry name" value="ThrE_Dicarb/AminoAcid_Exp"/>
</dbReference>
<feature type="transmembrane region" description="Helical" evidence="7">
    <location>
        <begin position="151"/>
        <end position="167"/>
    </location>
</feature>
<dbReference type="GO" id="GO:0015744">
    <property type="term" value="P:succinate transport"/>
    <property type="evidence" value="ECO:0007669"/>
    <property type="project" value="TreeGrafter"/>
</dbReference>
<feature type="domain" description="Threonine/serine exporter-like N-terminal" evidence="8">
    <location>
        <begin position="23"/>
        <end position="257"/>
    </location>
</feature>
<sequence>MTHSQTFAATDPQQINLEPIALVALEAGRLLMVTGGKASVVREGITLVAEGLGSERTDIRVGFASIAVTVTVAGRTITRMVGVGAHGVNMQLNHALREICVEVQRGGQSCDEVARRLTALAGGMPHYHPIVASLAAGIACASFGRLLGIDWAAFLPVLIAGTIGQFLRIQLNRRGVNGFVVTGIVAFAASALAGLMALWSHSGMLSIAMSAAVLMLVPGVPAINAQTDIMEGFPTLGSARAVSVFMVLVFLTVGVGATRIIFGDAVGESVGLHNHVLHQTIFGAIAAAGFGVLFNFELVTLLWAGVAGAIALAVRTSGLEAGWTLEAASFAAAVAVAITVEIADTLPVDIRRAGNALAVAGCIPMIPGSAAAHWIIGLLELTKQSPQNLEQLVNLTFQNGLRVIFTIGAIGAGVTIVASLMRRPNFPRKARATGRSA</sequence>
<name>A0A1T4LCW3_9HYPH</name>
<feature type="transmembrane region" description="Helical" evidence="7">
    <location>
        <begin position="205"/>
        <end position="223"/>
    </location>
</feature>
<dbReference type="InterPro" id="IPR024528">
    <property type="entry name" value="ThrE_2"/>
</dbReference>
<accession>A0A1T4LCW3</accession>
<evidence type="ECO:0000313" key="11">
    <source>
        <dbReference type="Proteomes" id="UP000190135"/>
    </source>
</evidence>
<evidence type="ECO:0000256" key="3">
    <source>
        <dbReference type="ARBA" id="ARBA00022692"/>
    </source>
</evidence>
<feature type="transmembrane region" description="Helical" evidence="7">
    <location>
        <begin position="244"/>
        <end position="263"/>
    </location>
</feature>
<protein>
    <submittedName>
        <fullName evidence="10">Uncharacterized membrane protein YjjP, DUF1212 family</fullName>
    </submittedName>
</protein>
<evidence type="ECO:0000313" key="10">
    <source>
        <dbReference type="EMBL" id="SJZ52354.1"/>
    </source>
</evidence>
<dbReference type="AlphaFoldDB" id="A0A1T4LCW3"/>
<comment type="subcellular location">
    <subcellularLocation>
        <location evidence="1">Cell membrane</location>
        <topology evidence="1">Multi-pass membrane protein</topology>
    </subcellularLocation>
</comment>
<evidence type="ECO:0000256" key="5">
    <source>
        <dbReference type="ARBA" id="ARBA00023136"/>
    </source>
</evidence>
<dbReference type="RefSeq" id="WP_207552865.1">
    <property type="nucleotide sequence ID" value="NZ_FUXL01000001.1"/>
</dbReference>
<dbReference type="GO" id="GO:0022857">
    <property type="term" value="F:transmembrane transporter activity"/>
    <property type="evidence" value="ECO:0007669"/>
    <property type="project" value="InterPro"/>
</dbReference>
<feature type="transmembrane region" description="Helical" evidence="7">
    <location>
        <begin position="179"/>
        <end position="199"/>
    </location>
</feature>
<keyword evidence="2" id="KW-1003">Cell membrane</keyword>